<evidence type="ECO:0000313" key="1">
    <source>
        <dbReference type="EMBL" id="GAA3795214.1"/>
    </source>
</evidence>
<keyword evidence="2" id="KW-1185">Reference proteome</keyword>
<organism evidence="1 2">
    <name type="scientific">Sphaerisporangium flaviroseum</name>
    <dbReference type="NCBI Taxonomy" id="509199"/>
    <lineage>
        <taxon>Bacteria</taxon>
        <taxon>Bacillati</taxon>
        <taxon>Actinomycetota</taxon>
        <taxon>Actinomycetes</taxon>
        <taxon>Streptosporangiales</taxon>
        <taxon>Streptosporangiaceae</taxon>
        <taxon>Sphaerisporangium</taxon>
    </lineage>
</organism>
<sequence>MTPRRSGVSWTQTFLHVQGRGAATCHTYPDRTPILELSAGASVVKLVLPATRINDALRVFARELAEQAATFAREVERMHHRQNTHNTMRGENVA</sequence>
<reference evidence="2" key="1">
    <citation type="journal article" date="2019" name="Int. J. Syst. Evol. Microbiol.">
        <title>The Global Catalogue of Microorganisms (GCM) 10K type strain sequencing project: providing services to taxonomists for standard genome sequencing and annotation.</title>
        <authorList>
            <consortium name="The Broad Institute Genomics Platform"/>
            <consortium name="The Broad Institute Genome Sequencing Center for Infectious Disease"/>
            <person name="Wu L."/>
            <person name="Ma J."/>
        </authorList>
    </citation>
    <scope>NUCLEOTIDE SEQUENCE [LARGE SCALE GENOMIC DNA]</scope>
    <source>
        <strain evidence="2">JCM 16908</strain>
    </source>
</reference>
<comment type="caution">
    <text evidence="1">The sequence shown here is derived from an EMBL/GenBank/DDBJ whole genome shotgun (WGS) entry which is preliminary data.</text>
</comment>
<protein>
    <submittedName>
        <fullName evidence="1">Uncharacterized protein</fullName>
    </submittedName>
</protein>
<dbReference type="RefSeq" id="WP_344935542.1">
    <property type="nucleotide sequence ID" value="NZ_BAAAZR010000002.1"/>
</dbReference>
<dbReference type="EMBL" id="BAAAZR010000002">
    <property type="protein sequence ID" value="GAA3795214.1"/>
    <property type="molecule type" value="Genomic_DNA"/>
</dbReference>
<accession>A0ABP7HHQ4</accession>
<proteinExistence type="predicted"/>
<evidence type="ECO:0000313" key="2">
    <source>
        <dbReference type="Proteomes" id="UP001500888"/>
    </source>
</evidence>
<gene>
    <name evidence="1" type="ORF">GCM10022226_13220</name>
</gene>
<dbReference type="Proteomes" id="UP001500888">
    <property type="component" value="Unassembled WGS sequence"/>
</dbReference>
<name>A0ABP7HHQ4_9ACTN</name>